<dbReference type="Proteomes" id="UP001499930">
    <property type="component" value="Unassembled WGS sequence"/>
</dbReference>
<proteinExistence type="predicted"/>
<dbReference type="EMBL" id="BAAAWD010000014">
    <property type="protein sequence ID" value="GAA3020287.1"/>
    <property type="molecule type" value="Genomic_DNA"/>
</dbReference>
<accession>A0ABN3Y9I9</accession>
<feature type="compositionally biased region" description="Low complexity" evidence="1">
    <location>
        <begin position="111"/>
        <end position="120"/>
    </location>
</feature>
<keyword evidence="3" id="KW-1185">Reference proteome</keyword>
<name>A0ABN3Y9I9_9ACTN</name>
<gene>
    <name evidence="2" type="ORF">GCM10017559_50840</name>
</gene>
<protein>
    <submittedName>
        <fullName evidence="2">Uncharacterized protein</fullName>
    </submittedName>
</protein>
<evidence type="ECO:0000313" key="3">
    <source>
        <dbReference type="Proteomes" id="UP001499930"/>
    </source>
</evidence>
<evidence type="ECO:0000313" key="2">
    <source>
        <dbReference type="EMBL" id="GAA3020287.1"/>
    </source>
</evidence>
<evidence type="ECO:0000256" key="1">
    <source>
        <dbReference type="SAM" id="MobiDB-lite"/>
    </source>
</evidence>
<sequence length="143" mass="15723">MFNHRGTIKIVRVRWHAERPPSPLGCRWCGHPPYAHDAASLPHRPGHLWEQPTPAQVRTRMAARRRLGLCGRLPAPMTGHVTPNPLTTVPLRAPAHPPAGSPVGRGRHARPAAMAAPPHGQESPPGVRPRPGRRESYRRGVQV</sequence>
<organism evidence="2 3">
    <name type="scientific">Streptosporangium longisporum</name>
    <dbReference type="NCBI Taxonomy" id="46187"/>
    <lineage>
        <taxon>Bacteria</taxon>
        <taxon>Bacillati</taxon>
        <taxon>Actinomycetota</taxon>
        <taxon>Actinomycetes</taxon>
        <taxon>Streptosporangiales</taxon>
        <taxon>Streptosporangiaceae</taxon>
        <taxon>Streptosporangium</taxon>
    </lineage>
</organism>
<dbReference type="RefSeq" id="WP_344899550.1">
    <property type="nucleotide sequence ID" value="NZ_BAAAWD010000014.1"/>
</dbReference>
<reference evidence="2 3" key="1">
    <citation type="journal article" date="2019" name="Int. J. Syst. Evol. Microbiol.">
        <title>The Global Catalogue of Microorganisms (GCM) 10K type strain sequencing project: providing services to taxonomists for standard genome sequencing and annotation.</title>
        <authorList>
            <consortium name="The Broad Institute Genomics Platform"/>
            <consortium name="The Broad Institute Genome Sequencing Center for Infectious Disease"/>
            <person name="Wu L."/>
            <person name="Ma J."/>
        </authorList>
    </citation>
    <scope>NUCLEOTIDE SEQUENCE [LARGE SCALE GENOMIC DNA]</scope>
    <source>
        <strain evidence="2 3">JCM 3106</strain>
    </source>
</reference>
<comment type="caution">
    <text evidence="2">The sequence shown here is derived from an EMBL/GenBank/DDBJ whole genome shotgun (WGS) entry which is preliminary data.</text>
</comment>
<feature type="compositionally biased region" description="Basic and acidic residues" evidence="1">
    <location>
        <begin position="132"/>
        <end position="143"/>
    </location>
</feature>
<feature type="region of interest" description="Disordered" evidence="1">
    <location>
        <begin position="72"/>
        <end position="143"/>
    </location>
</feature>